<dbReference type="AlphaFoldDB" id="A0A0B4N0E3"/>
<dbReference type="InterPro" id="IPR002931">
    <property type="entry name" value="Transglutaminase-like"/>
</dbReference>
<feature type="compositionally biased region" description="Low complexity" evidence="1">
    <location>
        <begin position="55"/>
        <end position="64"/>
    </location>
</feature>
<keyword evidence="2" id="KW-0732">Signal</keyword>
<accession>A0A0B4N0E3</accession>
<proteinExistence type="predicted"/>
<name>A0A0B4N0E3_9BACT</name>
<dbReference type="InterPro" id="IPR038765">
    <property type="entry name" value="Papain-like_cys_pep_sf"/>
</dbReference>
<evidence type="ECO:0000256" key="1">
    <source>
        <dbReference type="SAM" id="MobiDB-lite"/>
    </source>
</evidence>
<dbReference type="EMBL" id="KJ631393">
    <property type="protein sequence ID" value="AIF26100.1"/>
    <property type="molecule type" value="Genomic_DNA"/>
</dbReference>
<reference evidence="4" key="1">
    <citation type="submission" date="2014-03" db="EMBL/GenBank/DDBJ databases">
        <title>A sequence of cellulolytic fosmid clone of goat rumen metagenome.</title>
        <authorList>
            <person name="Lee K.-T."/>
            <person name="Kim J.-Y."/>
            <person name="Kim Y.-J."/>
            <person name="Ahn J.-H."/>
            <person name="Park M.-N."/>
            <person name="Kim J.-H."/>
            <person name="Kim T.-H."/>
        </authorList>
    </citation>
    <scope>NUCLEOTIDE SEQUENCE</scope>
</reference>
<evidence type="ECO:0000313" key="4">
    <source>
        <dbReference type="EMBL" id="AIF26100.1"/>
    </source>
</evidence>
<feature type="chain" id="PRO_5002094285" description="Transglutaminase-like domain-containing protein" evidence="2">
    <location>
        <begin position="29"/>
        <end position="420"/>
    </location>
</feature>
<feature type="compositionally biased region" description="Low complexity" evidence="1">
    <location>
        <begin position="91"/>
        <end position="110"/>
    </location>
</feature>
<feature type="compositionally biased region" description="Low complexity" evidence="1">
    <location>
        <begin position="36"/>
        <end position="47"/>
    </location>
</feature>
<dbReference type="PROSITE" id="PS51257">
    <property type="entry name" value="PROKAR_LIPOPROTEIN"/>
    <property type="match status" value="1"/>
</dbReference>
<feature type="signal peptide" evidence="2">
    <location>
        <begin position="1"/>
        <end position="28"/>
    </location>
</feature>
<sequence length="420" mass="44886">MKKLRDKIVSFIAVLAVLALSSCGSVQTAQVTSGEPVSTTSAAVTEVSETETSEAEPAVITESSGETEETDGITETAAETQASEAEESEAPETTAAAETSESAETTTLAEPETEESVTEAPKTEPTPAATSAPEETVITTTTSEPKNAAKPSPSQVKEVSSPGKAVFGPDNAKFDYSNCSKGYVSVNYTGSTKLKMLLKKDGGQYDYDIPAGGGIQYFTLSMGSGKYIVEIYEMVSGGKYVKLFSDTFTAKIADTTEMYLYRNQYINFNAASKCVAKASEVCAGCTTNLEKITAVFKYVTDTVTYDKALAASVTSGYIPDPDSVLAKKKGICFDYASLTAAMLRSQGVPTRLVIGYASPNIYHAWNEVYTKETGWITAEIKLDSTGFNRIDATFYASASNKKNFADYIAKSGNYSDVYIY</sequence>
<evidence type="ECO:0000256" key="2">
    <source>
        <dbReference type="SAM" id="SignalP"/>
    </source>
</evidence>
<dbReference type="SUPFAM" id="SSF54001">
    <property type="entry name" value="Cysteine proteinases"/>
    <property type="match status" value="1"/>
</dbReference>
<organism evidence="4">
    <name type="scientific">uncultured bacterium Ad_136_J17_contig2</name>
    <dbReference type="NCBI Taxonomy" id="1489302"/>
    <lineage>
        <taxon>Bacteria</taxon>
        <taxon>environmental samples</taxon>
    </lineage>
</organism>
<dbReference type="SMART" id="SM00460">
    <property type="entry name" value="TGc"/>
    <property type="match status" value="1"/>
</dbReference>
<dbReference type="Gene3D" id="3.10.620.30">
    <property type="match status" value="1"/>
</dbReference>
<evidence type="ECO:0000259" key="3">
    <source>
        <dbReference type="SMART" id="SM00460"/>
    </source>
</evidence>
<feature type="compositionally biased region" description="Low complexity" evidence="1">
    <location>
        <begin position="73"/>
        <end position="83"/>
    </location>
</feature>
<feature type="domain" description="Transglutaminase-like" evidence="3">
    <location>
        <begin position="324"/>
        <end position="382"/>
    </location>
</feature>
<dbReference type="PANTHER" id="PTHR33490">
    <property type="entry name" value="BLR5614 PROTEIN-RELATED"/>
    <property type="match status" value="1"/>
</dbReference>
<feature type="region of interest" description="Disordered" evidence="1">
    <location>
        <begin position="32"/>
        <end position="164"/>
    </location>
</feature>
<protein>
    <recommendedName>
        <fullName evidence="3">Transglutaminase-like domain-containing protein</fullName>
    </recommendedName>
</protein>
<dbReference type="Pfam" id="PF01841">
    <property type="entry name" value="Transglut_core"/>
    <property type="match status" value="1"/>
</dbReference>